<dbReference type="Proteomes" id="UP000275408">
    <property type="component" value="Unassembled WGS sequence"/>
</dbReference>
<keyword evidence="2" id="KW-1003">Cell membrane</keyword>
<dbReference type="EMBL" id="RCHS01003537">
    <property type="protein sequence ID" value="RMX41010.1"/>
    <property type="molecule type" value="Genomic_DNA"/>
</dbReference>
<accession>A0A3M6TI04</accession>
<comment type="subcellular location">
    <subcellularLocation>
        <location evidence="1">Cell membrane</location>
        <topology evidence="1">Multi-pass membrane protein</topology>
    </subcellularLocation>
</comment>
<feature type="transmembrane region" description="Helical" evidence="10">
    <location>
        <begin position="307"/>
        <end position="327"/>
    </location>
</feature>
<reference evidence="12 13" key="1">
    <citation type="journal article" date="2018" name="Sci. Rep.">
        <title>Comparative analysis of the Pocillopora damicornis genome highlights role of immune system in coral evolution.</title>
        <authorList>
            <person name="Cunning R."/>
            <person name="Bay R.A."/>
            <person name="Gillette P."/>
            <person name="Baker A.C."/>
            <person name="Traylor-Knowles N."/>
        </authorList>
    </citation>
    <scope>NUCLEOTIDE SEQUENCE [LARGE SCALE GENOMIC DNA]</scope>
    <source>
        <strain evidence="12">RSMAS</strain>
        <tissue evidence="12">Whole animal</tissue>
    </source>
</reference>
<dbReference type="AlphaFoldDB" id="A0A3M6TI04"/>
<dbReference type="InterPro" id="IPR017452">
    <property type="entry name" value="GPCR_Rhodpsn_7TM"/>
</dbReference>
<evidence type="ECO:0000313" key="13">
    <source>
        <dbReference type="Proteomes" id="UP000275408"/>
    </source>
</evidence>
<gene>
    <name evidence="12" type="ORF">pdam_00011587</name>
</gene>
<dbReference type="STRING" id="46731.A0A3M6TI04"/>
<evidence type="ECO:0000313" key="12">
    <source>
        <dbReference type="EMBL" id="RMX41010.1"/>
    </source>
</evidence>
<keyword evidence="3 10" id="KW-0812">Transmembrane</keyword>
<evidence type="ECO:0000256" key="8">
    <source>
        <dbReference type="ARBA" id="ARBA00023224"/>
    </source>
</evidence>
<protein>
    <recommendedName>
        <fullName evidence="11">G-protein coupled receptors family 1 profile domain-containing protein</fullName>
    </recommendedName>
</protein>
<dbReference type="PANTHER" id="PTHR24249">
    <property type="entry name" value="HISTAMINE RECEPTOR-RELATED G-PROTEIN COUPLED RECEPTOR"/>
    <property type="match status" value="1"/>
</dbReference>
<organism evidence="12 13">
    <name type="scientific">Pocillopora damicornis</name>
    <name type="common">Cauliflower coral</name>
    <name type="synonym">Millepora damicornis</name>
    <dbReference type="NCBI Taxonomy" id="46731"/>
    <lineage>
        <taxon>Eukaryota</taxon>
        <taxon>Metazoa</taxon>
        <taxon>Cnidaria</taxon>
        <taxon>Anthozoa</taxon>
        <taxon>Hexacorallia</taxon>
        <taxon>Scleractinia</taxon>
        <taxon>Astrocoeniina</taxon>
        <taxon>Pocilloporidae</taxon>
        <taxon>Pocillopora</taxon>
    </lineage>
</organism>
<keyword evidence="13" id="KW-1185">Reference proteome</keyword>
<dbReference type="OMA" id="VERAFMI"/>
<feature type="region of interest" description="Disordered" evidence="9">
    <location>
        <begin position="235"/>
        <end position="259"/>
    </location>
</feature>
<dbReference type="PANTHER" id="PTHR24249:SF372">
    <property type="entry name" value="G-PROTEIN COUPLED RECEPTORS FAMILY 1 PROFILE DOMAIN-CONTAINING PROTEIN"/>
    <property type="match status" value="1"/>
</dbReference>
<feature type="transmembrane region" description="Helical" evidence="10">
    <location>
        <begin position="193"/>
        <end position="216"/>
    </location>
</feature>
<dbReference type="PROSITE" id="PS50262">
    <property type="entry name" value="G_PROTEIN_RECEP_F1_2"/>
    <property type="match status" value="1"/>
</dbReference>
<feature type="transmembrane region" description="Helical" evidence="10">
    <location>
        <begin position="274"/>
        <end position="301"/>
    </location>
</feature>
<evidence type="ECO:0000256" key="2">
    <source>
        <dbReference type="ARBA" id="ARBA00022475"/>
    </source>
</evidence>
<dbReference type="Pfam" id="PF00001">
    <property type="entry name" value="7tm_1"/>
    <property type="match status" value="1"/>
</dbReference>
<feature type="compositionally biased region" description="Polar residues" evidence="9">
    <location>
        <begin position="235"/>
        <end position="245"/>
    </location>
</feature>
<comment type="caution">
    <text evidence="12">The sequence shown here is derived from an EMBL/GenBank/DDBJ whole genome shotgun (WGS) entry which is preliminary data.</text>
</comment>
<dbReference type="PRINTS" id="PR00237">
    <property type="entry name" value="GPCRRHODOPSN"/>
</dbReference>
<sequence>MASTSVVTNADTTNITTSAFTVKEEGDNAVTSLSPLALGLFLEAGILAVALGNLLVLLSIKFQKQWVITDILLLSLSTADFIGGAVPLQILIFVNYFVQRRWTPFLCGFYIVVVNALRFASAGTVTLIAVERAFMILSPFKYHTTITTSRVKKLVMFTWLNAVLFASLPFLGVGKSGYEDGRCFYHLTHLGKAYAILIVSASFILLALVLACYFAIKTSSTQFIKRQTVMDTKNKSAGTNLSRGSVSEDPGCEGVKRRRKSSTHGVREIQRLSLMMALVVFLYYISWLPILISNIVTLITGHQSSKAVVLLTGMVSLIYAMANPIIYGKMSSRYRWAYRRVFASLFLCETCRQRSRSWSISCSRKSTRSRTLSLPQISKDQELKRNITKDEGPEYPKMAHGRHQDSAGQKNEGLQCPDDFAEGVVLEFGDDGNSFSQNEFTSRETNSSYLSNEFLL</sequence>
<keyword evidence="5" id="KW-0297">G-protein coupled receptor</keyword>
<evidence type="ECO:0000256" key="5">
    <source>
        <dbReference type="ARBA" id="ARBA00023040"/>
    </source>
</evidence>
<dbReference type="SUPFAM" id="SSF81321">
    <property type="entry name" value="Family A G protein-coupled receptor-like"/>
    <property type="match status" value="1"/>
</dbReference>
<dbReference type="GO" id="GO:0004930">
    <property type="term" value="F:G protein-coupled receptor activity"/>
    <property type="evidence" value="ECO:0007669"/>
    <property type="project" value="UniProtKB-KW"/>
</dbReference>
<proteinExistence type="predicted"/>
<evidence type="ECO:0000256" key="9">
    <source>
        <dbReference type="SAM" id="MobiDB-lite"/>
    </source>
</evidence>
<keyword evidence="7" id="KW-0675">Receptor</keyword>
<evidence type="ECO:0000256" key="10">
    <source>
        <dbReference type="SAM" id="Phobius"/>
    </source>
</evidence>
<keyword evidence="6 10" id="KW-0472">Membrane</keyword>
<evidence type="ECO:0000256" key="6">
    <source>
        <dbReference type="ARBA" id="ARBA00023136"/>
    </source>
</evidence>
<dbReference type="GO" id="GO:0005886">
    <property type="term" value="C:plasma membrane"/>
    <property type="evidence" value="ECO:0007669"/>
    <property type="project" value="UniProtKB-SubCell"/>
</dbReference>
<keyword evidence="4 10" id="KW-1133">Transmembrane helix</keyword>
<dbReference type="CDD" id="cd00637">
    <property type="entry name" value="7tm_classA_rhodopsin-like"/>
    <property type="match status" value="1"/>
</dbReference>
<evidence type="ECO:0000259" key="11">
    <source>
        <dbReference type="PROSITE" id="PS50262"/>
    </source>
</evidence>
<keyword evidence="8" id="KW-0807">Transducer</keyword>
<feature type="transmembrane region" description="Helical" evidence="10">
    <location>
        <begin position="154"/>
        <end position="173"/>
    </location>
</feature>
<feature type="transmembrane region" description="Helical" evidence="10">
    <location>
        <begin position="36"/>
        <end position="60"/>
    </location>
</feature>
<evidence type="ECO:0000256" key="3">
    <source>
        <dbReference type="ARBA" id="ARBA00022692"/>
    </source>
</evidence>
<dbReference type="Gene3D" id="1.20.1070.10">
    <property type="entry name" value="Rhodopsin 7-helix transmembrane proteins"/>
    <property type="match status" value="1"/>
</dbReference>
<evidence type="ECO:0000256" key="4">
    <source>
        <dbReference type="ARBA" id="ARBA00022989"/>
    </source>
</evidence>
<feature type="region of interest" description="Disordered" evidence="9">
    <location>
        <begin position="385"/>
        <end position="412"/>
    </location>
</feature>
<feature type="transmembrane region" description="Helical" evidence="10">
    <location>
        <begin position="72"/>
        <end position="97"/>
    </location>
</feature>
<feature type="compositionally biased region" description="Basic and acidic residues" evidence="9">
    <location>
        <begin position="385"/>
        <end position="394"/>
    </location>
</feature>
<dbReference type="InterPro" id="IPR000276">
    <property type="entry name" value="GPCR_Rhodpsn"/>
</dbReference>
<name>A0A3M6TI04_POCDA</name>
<evidence type="ECO:0000256" key="7">
    <source>
        <dbReference type="ARBA" id="ARBA00023170"/>
    </source>
</evidence>
<dbReference type="InterPro" id="IPR050569">
    <property type="entry name" value="TAAR"/>
</dbReference>
<evidence type="ECO:0000256" key="1">
    <source>
        <dbReference type="ARBA" id="ARBA00004651"/>
    </source>
</evidence>
<dbReference type="OrthoDB" id="5989210at2759"/>
<feature type="transmembrane region" description="Helical" evidence="10">
    <location>
        <begin position="109"/>
        <end position="134"/>
    </location>
</feature>
<feature type="domain" description="G-protein coupled receptors family 1 profile" evidence="11">
    <location>
        <begin position="52"/>
        <end position="327"/>
    </location>
</feature>